<protein>
    <submittedName>
        <fullName evidence="3">DUF1995 family protein</fullName>
    </submittedName>
</protein>
<dbReference type="AlphaFoldDB" id="A0A8J7DAU2"/>
<evidence type="ECO:0000313" key="3">
    <source>
        <dbReference type="EMBL" id="MBE9076822.1"/>
    </source>
</evidence>
<keyword evidence="4" id="KW-1185">Reference proteome</keyword>
<dbReference type="Pfam" id="PF09353">
    <property type="entry name" value="DUF1995"/>
    <property type="match status" value="1"/>
</dbReference>
<feature type="domain" description="DUF1995" evidence="2">
    <location>
        <begin position="4"/>
        <end position="202"/>
    </location>
</feature>
<name>A0A8J7DAU2_9CYAN</name>
<dbReference type="InterPro" id="IPR018962">
    <property type="entry name" value="DUF1995"/>
</dbReference>
<accession>A0A8J7DAU2</accession>
<feature type="region of interest" description="Disordered" evidence="1">
    <location>
        <begin position="204"/>
        <end position="228"/>
    </location>
</feature>
<proteinExistence type="predicted"/>
<reference evidence="3" key="1">
    <citation type="submission" date="2020-10" db="EMBL/GenBank/DDBJ databases">
        <authorList>
            <person name="Castelo-Branco R."/>
            <person name="Eusebio N."/>
            <person name="Adriana R."/>
            <person name="Vieira A."/>
            <person name="Brugerolle De Fraissinette N."/>
            <person name="Rezende De Castro R."/>
            <person name="Schneider M.P."/>
            <person name="Vasconcelos V."/>
            <person name="Leao P.N."/>
        </authorList>
    </citation>
    <scope>NUCLEOTIDE SEQUENCE</scope>
    <source>
        <strain evidence="3">LEGE 07310</strain>
    </source>
</reference>
<evidence type="ECO:0000256" key="1">
    <source>
        <dbReference type="SAM" id="MobiDB-lite"/>
    </source>
</evidence>
<dbReference type="PANTHER" id="PTHR35509:SF1">
    <property type="entry name" value="DOMAIN PROTEIN, PUTATIVE (DUF1995)-RELATED"/>
    <property type="match status" value="1"/>
</dbReference>
<dbReference type="InterPro" id="IPR053021">
    <property type="entry name" value="Chloroplast_ADK"/>
</dbReference>
<dbReference type="PANTHER" id="PTHR35509">
    <property type="entry name" value="DOMAIN PROTEIN, PUTATIVE (DUF1995)-RELATED"/>
    <property type="match status" value="1"/>
</dbReference>
<gene>
    <name evidence="3" type="ORF">IQ241_05855</name>
</gene>
<dbReference type="Proteomes" id="UP000636505">
    <property type="component" value="Unassembled WGS sequence"/>
</dbReference>
<dbReference type="RefSeq" id="WP_193905481.1">
    <property type="nucleotide sequence ID" value="NZ_JADEXG010000009.1"/>
</dbReference>
<organism evidence="3 4">
    <name type="scientific">Vasconcelosia minhoensis LEGE 07310</name>
    <dbReference type="NCBI Taxonomy" id="915328"/>
    <lineage>
        <taxon>Bacteria</taxon>
        <taxon>Bacillati</taxon>
        <taxon>Cyanobacteriota</taxon>
        <taxon>Cyanophyceae</taxon>
        <taxon>Nodosilineales</taxon>
        <taxon>Cymatolegaceae</taxon>
        <taxon>Vasconcelosia</taxon>
        <taxon>Vasconcelosia minhoensis</taxon>
    </lineage>
</organism>
<evidence type="ECO:0000313" key="4">
    <source>
        <dbReference type="Proteomes" id="UP000636505"/>
    </source>
</evidence>
<sequence length="241" mass="26864">MTIPSSLEAATEQAIAATQAAIRDGYGRLQVEMAIAELKQQPIAEQFLSVFEPLSLKFKVFFPDAGAAALAKRDWQNPDFSIRGLTEAREPAAPEDEAFLVVNPSSVEVSQVEQLCEVALDRPVIILNPKLEDVSTIGIGYAGRQLRDRFLSTLETCYYLRPMEGAAVLRCYPQPWQIWKEQDGQYELLTELPQRPSGEALERILYGSDETQSDKDASEGSSKPRRGLLSELQQLFRALSQ</sequence>
<comment type="caution">
    <text evidence="3">The sequence shown here is derived from an EMBL/GenBank/DDBJ whole genome shotgun (WGS) entry which is preliminary data.</text>
</comment>
<evidence type="ECO:0000259" key="2">
    <source>
        <dbReference type="Pfam" id="PF09353"/>
    </source>
</evidence>
<dbReference type="EMBL" id="JADEXG010000009">
    <property type="protein sequence ID" value="MBE9076822.1"/>
    <property type="molecule type" value="Genomic_DNA"/>
</dbReference>